<dbReference type="PANTHER" id="PTHR24198:SF165">
    <property type="entry name" value="ANKYRIN REPEAT-CONTAINING PROTEIN-RELATED"/>
    <property type="match status" value="1"/>
</dbReference>
<dbReference type="EMBL" id="JAWWNJ010000058">
    <property type="protein sequence ID" value="KAK7013943.1"/>
    <property type="molecule type" value="Genomic_DNA"/>
</dbReference>
<evidence type="ECO:0000259" key="5">
    <source>
        <dbReference type="Pfam" id="PF24883"/>
    </source>
</evidence>
<evidence type="ECO:0000259" key="4">
    <source>
        <dbReference type="Pfam" id="PF22939"/>
    </source>
</evidence>
<proteinExistence type="predicted"/>
<gene>
    <name evidence="6" type="ORF">R3P38DRAFT_2545707</name>
</gene>
<dbReference type="Gene3D" id="1.25.40.20">
    <property type="entry name" value="Ankyrin repeat-containing domain"/>
    <property type="match status" value="4"/>
</dbReference>
<protein>
    <submittedName>
        <fullName evidence="6">Ankyrin repeat-containing domain protein</fullName>
    </submittedName>
</protein>
<name>A0AAW0AN36_9AGAR</name>
<feature type="repeat" description="ANK" evidence="3">
    <location>
        <begin position="834"/>
        <end position="866"/>
    </location>
</feature>
<organism evidence="6 7">
    <name type="scientific">Favolaschia claudopus</name>
    <dbReference type="NCBI Taxonomy" id="2862362"/>
    <lineage>
        <taxon>Eukaryota</taxon>
        <taxon>Fungi</taxon>
        <taxon>Dikarya</taxon>
        <taxon>Basidiomycota</taxon>
        <taxon>Agaricomycotina</taxon>
        <taxon>Agaricomycetes</taxon>
        <taxon>Agaricomycetidae</taxon>
        <taxon>Agaricales</taxon>
        <taxon>Marasmiineae</taxon>
        <taxon>Mycenaceae</taxon>
        <taxon>Favolaschia</taxon>
    </lineage>
</organism>
<dbReference type="Pfam" id="PF00023">
    <property type="entry name" value="Ank"/>
    <property type="match status" value="2"/>
</dbReference>
<dbReference type="InterPro" id="IPR027417">
    <property type="entry name" value="P-loop_NTPase"/>
</dbReference>
<keyword evidence="1" id="KW-0677">Repeat</keyword>
<dbReference type="InterPro" id="IPR056884">
    <property type="entry name" value="NPHP3-like_N"/>
</dbReference>
<dbReference type="PANTHER" id="PTHR24198">
    <property type="entry name" value="ANKYRIN REPEAT AND PROTEIN KINASE DOMAIN-CONTAINING PROTEIN"/>
    <property type="match status" value="1"/>
</dbReference>
<evidence type="ECO:0000256" key="1">
    <source>
        <dbReference type="ARBA" id="ARBA00022737"/>
    </source>
</evidence>
<evidence type="ECO:0000313" key="7">
    <source>
        <dbReference type="Proteomes" id="UP001362999"/>
    </source>
</evidence>
<comment type="caution">
    <text evidence="6">The sequence shown here is derived from an EMBL/GenBank/DDBJ whole genome shotgun (WGS) entry which is preliminary data.</text>
</comment>
<keyword evidence="7" id="KW-1185">Reference proteome</keyword>
<feature type="repeat" description="ANK" evidence="3">
    <location>
        <begin position="669"/>
        <end position="701"/>
    </location>
</feature>
<evidence type="ECO:0000313" key="6">
    <source>
        <dbReference type="EMBL" id="KAK7013943.1"/>
    </source>
</evidence>
<dbReference type="Proteomes" id="UP001362999">
    <property type="component" value="Unassembled WGS sequence"/>
</dbReference>
<feature type="repeat" description="ANK" evidence="3">
    <location>
        <begin position="966"/>
        <end position="998"/>
    </location>
</feature>
<dbReference type="Pfam" id="PF22939">
    <property type="entry name" value="WHD_GPIID"/>
    <property type="match status" value="1"/>
</dbReference>
<dbReference type="Pfam" id="PF12796">
    <property type="entry name" value="Ank_2"/>
    <property type="match status" value="4"/>
</dbReference>
<feature type="repeat" description="ANK" evidence="3">
    <location>
        <begin position="867"/>
        <end position="899"/>
    </location>
</feature>
<dbReference type="Gene3D" id="3.40.50.300">
    <property type="entry name" value="P-loop containing nucleotide triphosphate hydrolases"/>
    <property type="match status" value="1"/>
</dbReference>
<dbReference type="AlphaFoldDB" id="A0AAW0AN36"/>
<feature type="repeat" description="ANK" evidence="3">
    <location>
        <begin position="933"/>
        <end position="965"/>
    </location>
</feature>
<evidence type="ECO:0000256" key="2">
    <source>
        <dbReference type="ARBA" id="ARBA00023043"/>
    </source>
</evidence>
<feature type="repeat" description="ANK" evidence="3">
    <location>
        <begin position="702"/>
        <end position="734"/>
    </location>
</feature>
<dbReference type="Pfam" id="PF24883">
    <property type="entry name" value="NPHP3_N"/>
    <property type="match status" value="1"/>
</dbReference>
<sequence>MHWLCLFYGSVSHCGLIEVHGGRGGAGGCGGQQGGVGGKGAGGQVTFYDTSTLSNIYIFIYGPADEKNKILDWLTTINFFQHQNAIFETWQEGTGKWFLSLPEFKTWLSNSKKVLWCEGPPGAGKTVLSSLVIKHIEDHFQSSKVGLAYIYINHKELGNQSPTALFASLCKQLLLDKPLPLMLHDLWKYHDLRNTQPTINNVMKVLEIVLLEYSSIYLVIDALDEYFTVSDERRGLLIRTLAKVSNQFPVHLMITTRSDPMSMEYFPTPQVVHIKAKQSDLSLYVENQFKNFANLFQIFRDKPQLRKDIQLAIVKHIGGTFLLAKLHMDYLGAQPNIAGVQEALKTLSSRLDTAYGITMARINSQADGLQKLAHRALMWITNAQRPLSAAELCQAIAIDNGDTCLKREKISEFEMIMSTCAGLVVLDYDESVVRLIHYTTQEWLEQYFENSHKQIASTCFQYLAFSDFEDMEQIRPNLLGQQYPLAVYAQHCLEHIGRTKQCGMEMIDQVEQFANTINKWRTIWRVLPQSSGQDFWRLGPWYDDKEVIGTLSLAAAGNLKTMTEHSLKTGRVDLTERRWALSVAVHEGYVGIVEILLKSNSIKPDWGLDLAIQEEHVKILRMLLVAGADINNVGGEHGTALQAAVHQRSQLIVKMLLHARADMNIVSGKHGTALQAAAHWESEPIVKMLLDAGADMNIVAGKHGTALHAATYVKSEVILRMLLDAGADVNIVDSQYGTALQAAVYNRSQPIVKMLLDAGADMNIVAGKHGTALHAATYVKSEVILRMLLDAGADVNIVDSQYGTALQAAVYNRSQPIVKMLLDAGADMNIVASKHGTALHAATYVKSEVILRMLLDAGADVNIVDSQYGTALHAAAFMESERIVKMLLAAGADMSIVDAKYGTVLHIATYVKSEHILSMLLNAGADLNIVSGKHGTALQAAAYWESESIVKMLLDRGAGINIVGGKYGTALQTAAYFESEPIVKMLLDAGADVNIVGGKYGTALQAAAYGTSECIVKMLLDRGADIDIVSGQYGTALQASLAWNDLESNPKASSSLTVESDSRAMSDPMVKLLLEARTDANLKGENYGSALKAAKVMSKQAIKILTQKLQFHNVLVSFLGPANLLCCLNSVSQQVRSKVLK</sequence>
<accession>A0AAW0AN36</accession>
<feature type="repeat" description="ANK" evidence="3">
    <location>
        <begin position="900"/>
        <end position="932"/>
    </location>
</feature>
<feature type="domain" description="Nephrocystin 3-like N-terminal" evidence="5">
    <location>
        <begin position="93"/>
        <end position="257"/>
    </location>
</feature>
<dbReference type="InterPro" id="IPR002110">
    <property type="entry name" value="Ankyrin_rpt"/>
</dbReference>
<reference evidence="6 7" key="1">
    <citation type="journal article" date="2024" name="J Genomics">
        <title>Draft genome sequencing and assembly of Favolaschia claudopus CIRM-BRFM 2984 isolated from oak limbs.</title>
        <authorList>
            <person name="Navarro D."/>
            <person name="Drula E."/>
            <person name="Chaduli D."/>
            <person name="Cazenave R."/>
            <person name="Ahrendt S."/>
            <person name="Wang J."/>
            <person name="Lipzen A."/>
            <person name="Daum C."/>
            <person name="Barry K."/>
            <person name="Grigoriev I.V."/>
            <person name="Favel A."/>
            <person name="Rosso M.N."/>
            <person name="Martin F."/>
        </authorList>
    </citation>
    <scope>NUCLEOTIDE SEQUENCE [LARGE SCALE GENOMIC DNA]</scope>
    <source>
        <strain evidence="6 7">CIRM-BRFM 2984</strain>
    </source>
</reference>
<feature type="repeat" description="ANK" evidence="3">
    <location>
        <begin position="801"/>
        <end position="833"/>
    </location>
</feature>
<feature type="repeat" description="ANK" evidence="3">
    <location>
        <begin position="735"/>
        <end position="767"/>
    </location>
</feature>
<dbReference type="SUPFAM" id="SSF52540">
    <property type="entry name" value="P-loop containing nucleoside triphosphate hydrolases"/>
    <property type="match status" value="1"/>
</dbReference>
<dbReference type="InterPro" id="IPR054471">
    <property type="entry name" value="GPIID_WHD"/>
</dbReference>
<dbReference type="SUPFAM" id="SSF48403">
    <property type="entry name" value="Ankyrin repeat"/>
    <property type="match status" value="3"/>
</dbReference>
<dbReference type="InterPro" id="IPR036770">
    <property type="entry name" value="Ankyrin_rpt-contain_sf"/>
</dbReference>
<evidence type="ECO:0000256" key="3">
    <source>
        <dbReference type="PROSITE-ProRule" id="PRU00023"/>
    </source>
</evidence>
<keyword evidence="2 3" id="KW-0040">ANK repeat</keyword>
<feature type="repeat" description="ANK" evidence="3">
    <location>
        <begin position="768"/>
        <end position="800"/>
    </location>
</feature>
<feature type="repeat" description="ANK" evidence="3">
    <location>
        <begin position="999"/>
        <end position="1031"/>
    </location>
</feature>
<dbReference type="PROSITE" id="PS50088">
    <property type="entry name" value="ANK_REPEAT"/>
    <property type="match status" value="11"/>
</dbReference>
<feature type="domain" description="GPI inositol-deacylase winged helix" evidence="4">
    <location>
        <begin position="365"/>
        <end position="446"/>
    </location>
</feature>
<dbReference type="SMART" id="SM00248">
    <property type="entry name" value="ANK"/>
    <property type="match status" value="14"/>
</dbReference>
<dbReference type="PROSITE" id="PS50297">
    <property type="entry name" value="ANK_REP_REGION"/>
    <property type="match status" value="8"/>
</dbReference>